<protein>
    <submittedName>
        <fullName evidence="7">Metallophosphoesterase family protein</fullName>
    </submittedName>
</protein>
<feature type="transmembrane region" description="Helical" evidence="3">
    <location>
        <begin position="760"/>
        <end position="779"/>
    </location>
</feature>
<sequence length="786" mass="86728">MNKKNKLIALSVLSAMSLTSVSPLAINSFSNVIALQGDQTVNKGTVVMNQDTTIKYLDTNTDPADGTQAKDKWGQYTGWTRTYKDGDNASLNGQYNDNEWKEQTGEFSTEKGTLNKTSRAYFFRGYFNVDQASAVNGIHLSFNYKDAVIVYINGQQLTALNVPDEGYRSQDGGNGNHKDNMGYGSKETSSSVKTADLYFRDIKDMLTNGKNVIAFEIHKSNETSEGYFKLNELGINPDESLLPERESLKAISLSVGSTPTELNLNWFSTDSTNGQIQFAKKADMTGNEFPKAKAKTVNSKIEKAQADGYYANKATMSDLEENTAYVYRVGNNGHWSDTYTTTTKSKGDFSFLFAGDPQLGSSGDLASDKDGWKNTLDLVNTNPLFKDVHFIQNAGDHVEAGKNESQYDAYLSNYQGSVVYSTPFANAVGNHDYAGTAYNDHFNLPNVSNLGSSGQGNAQGDYYYIYNNALMLVLNSNNRSTAEHEEFIKNTLAKTKDNQDIKWKIVVFHHSIYSSASHASDNDILARRDTLAPMFSQNGIDLVLMGHDHVYTRSMLMDGTTALKDESFDQNGNPIHEVTDPKGLTYITANSASGSKYYEFTSNLSGDYIAVKNQEHTPNITKLDVKDNQLKIVTYRTSDLSVVDDFTINKTSTETVDKTELGKLINECSQIDDSTYTKESFTKLQDALVAAKTVLNKNDATNQDVETAYNTLKEVKDQLVKKETNQSVSSTTDKKDNTSSTNKKDNSTSSKVKTGDDTPLLALEIASTMSIIAGAIIVIKTKKKEN</sequence>
<dbReference type="Gene3D" id="2.60.40.380">
    <property type="entry name" value="Purple acid phosphatase-like, N-terminal"/>
    <property type="match status" value="1"/>
</dbReference>
<evidence type="ECO:0000256" key="3">
    <source>
        <dbReference type="SAM" id="Phobius"/>
    </source>
</evidence>
<feature type="chain" id="PRO_5045642277" evidence="4">
    <location>
        <begin position="26"/>
        <end position="786"/>
    </location>
</feature>
<reference evidence="7 8" key="1">
    <citation type="journal article" date="2021" name="ISME Commun">
        <title>Automated analysis of genomic sequences facilitates high-throughput and comprehensive description of bacteria.</title>
        <authorList>
            <person name="Hitch T.C.A."/>
        </authorList>
    </citation>
    <scope>NUCLEOTIDE SEQUENCE [LARGE SCALE GENOMIC DNA]</scope>
    <source>
        <strain evidence="7 8">H4_15</strain>
    </source>
</reference>
<keyword evidence="3" id="KW-1133">Transmembrane helix</keyword>
<dbReference type="InterPro" id="IPR015914">
    <property type="entry name" value="PAPs_N"/>
</dbReference>
<feature type="signal peptide" evidence="4">
    <location>
        <begin position="1"/>
        <end position="25"/>
    </location>
</feature>
<dbReference type="InterPro" id="IPR008963">
    <property type="entry name" value="Purple_acid_Pase-like_N"/>
</dbReference>
<dbReference type="Proteomes" id="UP001208364">
    <property type="component" value="Unassembled WGS sequence"/>
</dbReference>
<dbReference type="Pfam" id="PF16656">
    <property type="entry name" value="Pur_ac_phosph_N"/>
    <property type="match status" value="1"/>
</dbReference>
<dbReference type="Gene3D" id="1.20.1270.70">
    <property type="entry name" value="Designed single chain three-helix bundle"/>
    <property type="match status" value="1"/>
</dbReference>
<feature type="domain" description="Purple acid phosphatase N-terminal" evidence="6">
    <location>
        <begin position="250"/>
        <end position="343"/>
    </location>
</feature>
<dbReference type="Gene3D" id="3.60.21.10">
    <property type="match status" value="1"/>
</dbReference>
<accession>A0ABT2SWA4</accession>
<evidence type="ECO:0000256" key="2">
    <source>
        <dbReference type="SAM" id="MobiDB-lite"/>
    </source>
</evidence>
<evidence type="ECO:0000313" key="8">
    <source>
        <dbReference type="Proteomes" id="UP001208364"/>
    </source>
</evidence>
<proteinExistence type="predicted"/>
<feature type="compositionally biased region" description="Basic and acidic residues" evidence="2">
    <location>
        <begin position="732"/>
        <end position="746"/>
    </location>
</feature>
<gene>
    <name evidence="7" type="ORF">OCV55_08275</name>
</gene>
<evidence type="ECO:0000256" key="4">
    <source>
        <dbReference type="SAM" id="SignalP"/>
    </source>
</evidence>
<feature type="region of interest" description="Disordered" evidence="2">
    <location>
        <begin position="168"/>
        <end position="187"/>
    </location>
</feature>
<dbReference type="PANTHER" id="PTHR45867">
    <property type="entry name" value="PURPLE ACID PHOSPHATASE"/>
    <property type="match status" value="1"/>
</dbReference>
<dbReference type="Gene3D" id="2.60.120.260">
    <property type="entry name" value="Galactose-binding domain-like"/>
    <property type="match status" value="1"/>
</dbReference>
<keyword evidence="3" id="KW-0812">Transmembrane</keyword>
<evidence type="ECO:0000313" key="7">
    <source>
        <dbReference type="EMBL" id="MCU6738678.1"/>
    </source>
</evidence>
<dbReference type="EMBL" id="JAOQJR010000007">
    <property type="protein sequence ID" value="MCU6738678.1"/>
    <property type="molecule type" value="Genomic_DNA"/>
</dbReference>
<evidence type="ECO:0000259" key="6">
    <source>
        <dbReference type="Pfam" id="PF16656"/>
    </source>
</evidence>
<dbReference type="PANTHER" id="PTHR45867:SF3">
    <property type="entry name" value="ACID PHOSPHATASE TYPE 7"/>
    <property type="match status" value="1"/>
</dbReference>
<evidence type="ECO:0000259" key="5">
    <source>
        <dbReference type="Pfam" id="PF00149"/>
    </source>
</evidence>
<name>A0ABT2SWA4_9FIRM</name>
<keyword evidence="8" id="KW-1185">Reference proteome</keyword>
<dbReference type="SUPFAM" id="SSF49363">
    <property type="entry name" value="Purple acid phosphatase, N-terminal domain"/>
    <property type="match status" value="1"/>
</dbReference>
<comment type="caution">
    <text evidence="7">The sequence shown here is derived from an EMBL/GenBank/DDBJ whole genome shotgun (WGS) entry which is preliminary data.</text>
</comment>
<feature type="domain" description="Calcineurin-like phosphoesterase" evidence="5">
    <location>
        <begin position="350"/>
        <end position="551"/>
    </location>
</feature>
<keyword evidence="1 4" id="KW-0732">Signal</keyword>
<keyword evidence="3" id="KW-0472">Membrane</keyword>
<dbReference type="SUPFAM" id="SSF56300">
    <property type="entry name" value="Metallo-dependent phosphatases"/>
    <property type="match status" value="1"/>
</dbReference>
<evidence type="ECO:0000256" key="1">
    <source>
        <dbReference type="ARBA" id="ARBA00022729"/>
    </source>
</evidence>
<dbReference type="Pfam" id="PF00149">
    <property type="entry name" value="Metallophos"/>
    <property type="match status" value="1"/>
</dbReference>
<dbReference type="RefSeq" id="WP_147580329.1">
    <property type="nucleotide sequence ID" value="NZ_JAOQJR010000007.1"/>
</dbReference>
<feature type="region of interest" description="Disordered" evidence="2">
    <location>
        <begin position="720"/>
        <end position="754"/>
    </location>
</feature>
<dbReference type="InterPro" id="IPR004843">
    <property type="entry name" value="Calcineurin-like_PHP"/>
</dbReference>
<dbReference type="InterPro" id="IPR029052">
    <property type="entry name" value="Metallo-depent_PP-like"/>
</dbReference>
<organism evidence="7 8">
    <name type="scientific">[Clostridium] ammoniilyticum</name>
    <dbReference type="NCBI Taxonomy" id="2981784"/>
    <lineage>
        <taxon>Bacteria</taxon>
        <taxon>Bacillati</taxon>
        <taxon>Bacillota</taxon>
        <taxon>Erysipelotrichia</taxon>
        <taxon>Erysipelotrichales</taxon>
        <taxon>Coprobacillaceae</taxon>
        <taxon>Faecalibacillus</taxon>
    </lineage>
</organism>